<name>A0A1M4VBD1_9FLAO</name>
<dbReference type="OrthoDB" id="943438at2"/>
<evidence type="ECO:0000256" key="1">
    <source>
        <dbReference type="SAM" id="SignalP"/>
    </source>
</evidence>
<dbReference type="EMBL" id="FQUX01000001">
    <property type="protein sequence ID" value="SHE66294.1"/>
    <property type="molecule type" value="Genomic_DNA"/>
</dbReference>
<evidence type="ECO:0000313" key="3">
    <source>
        <dbReference type="Proteomes" id="UP000184406"/>
    </source>
</evidence>
<dbReference type="Proteomes" id="UP000184406">
    <property type="component" value="Unassembled WGS sequence"/>
</dbReference>
<keyword evidence="1" id="KW-0732">Signal</keyword>
<keyword evidence="3" id="KW-1185">Reference proteome</keyword>
<proteinExistence type="predicted"/>
<accession>A0A1M4VBD1</accession>
<evidence type="ECO:0008006" key="4">
    <source>
        <dbReference type="Google" id="ProtNLM"/>
    </source>
</evidence>
<organism evidence="2 3">
    <name type="scientific">Arenibacter palladensis</name>
    <dbReference type="NCBI Taxonomy" id="237373"/>
    <lineage>
        <taxon>Bacteria</taxon>
        <taxon>Pseudomonadati</taxon>
        <taxon>Bacteroidota</taxon>
        <taxon>Flavobacteriia</taxon>
        <taxon>Flavobacteriales</taxon>
        <taxon>Flavobacteriaceae</taxon>
        <taxon>Arenibacter</taxon>
    </lineage>
</organism>
<dbReference type="AlphaFoldDB" id="A0A1M4VBD1"/>
<reference evidence="3" key="1">
    <citation type="submission" date="2016-11" db="EMBL/GenBank/DDBJ databases">
        <authorList>
            <person name="Varghese N."/>
            <person name="Submissions S."/>
        </authorList>
    </citation>
    <scope>NUCLEOTIDE SEQUENCE [LARGE SCALE GENOMIC DNA]</scope>
    <source>
        <strain evidence="3">DSM 17539</strain>
    </source>
</reference>
<dbReference type="RefSeq" id="WP_072860488.1">
    <property type="nucleotide sequence ID" value="NZ_FQUX01000001.1"/>
</dbReference>
<feature type="signal peptide" evidence="1">
    <location>
        <begin position="1"/>
        <end position="20"/>
    </location>
</feature>
<sequence>MKFSYITLMLFLLLGTTCYSQTKLEREHRIQKSQFPSINMDNLPMENTKNIRYYREIDTSKITYTLKFRKGKMHYHLDFDEKGTLQNTGFIVKEVDIPTDTYAQISSDLNANFEKIKIKYIQQRYLGSSENVLKNTFQNLILPSNTYKVMFRGKKVDQREDYIAIFNAEGNLIKTTTALPANYDRVLY</sequence>
<evidence type="ECO:0000313" key="2">
    <source>
        <dbReference type="EMBL" id="SHE66294.1"/>
    </source>
</evidence>
<protein>
    <recommendedName>
        <fullName evidence="4">Beta-lactamase-inhibitor-like, PepSY-like</fullName>
    </recommendedName>
</protein>
<gene>
    <name evidence="2" type="ORF">SAMN03080594_101916</name>
</gene>
<feature type="chain" id="PRO_5012906094" description="Beta-lactamase-inhibitor-like, PepSY-like" evidence="1">
    <location>
        <begin position="21"/>
        <end position="188"/>
    </location>
</feature>